<dbReference type="PANTHER" id="PTHR36840">
    <property type="entry name" value="BLL5714 PROTEIN"/>
    <property type="match status" value="1"/>
</dbReference>
<dbReference type="EMBL" id="CP119963">
    <property type="protein sequence ID" value="WFD40197.1"/>
    <property type="molecule type" value="Genomic_DNA"/>
</dbReference>
<feature type="transmembrane region" description="Helical" evidence="2">
    <location>
        <begin position="758"/>
        <end position="777"/>
    </location>
</feature>
<dbReference type="Pfam" id="PF06772">
    <property type="entry name" value="LtrA"/>
    <property type="match status" value="1"/>
</dbReference>
<dbReference type="Gene3D" id="2.40.30.160">
    <property type="match status" value="1"/>
</dbReference>
<keyword evidence="1" id="KW-0809">Transit peptide</keyword>
<dbReference type="InterPro" id="IPR017703">
    <property type="entry name" value="YgfZ/GCV_T_CS"/>
</dbReference>
<keyword evidence="2" id="KW-0812">Transmembrane</keyword>
<feature type="transmembrane region" description="Helical" evidence="2">
    <location>
        <begin position="647"/>
        <end position="666"/>
    </location>
</feature>
<dbReference type="Gene3D" id="3.30.1360.120">
    <property type="entry name" value="Probable tRNA modification gtpase trme, domain 1"/>
    <property type="match status" value="1"/>
</dbReference>
<dbReference type="PANTHER" id="PTHR36840:SF1">
    <property type="entry name" value="BLL5714 PROTEIN"/>
    <property type="match status" value="1"/>
</dbReference>
<feature type="transmembrane region" description="Helical" evidence="2">
    <location>
        <begin position="687"/>
        <end position="710"/>
    </location>
</feature>
<evidence type="ECO:0000313" key="5">
    <source>
        <dbReference type="Proteomes" id="UP001217754"/>
    </source>
</evidence>
<feature type="transmembrane region" description="Helical" evidence="2">
    <location>
        <begin position="797"/>
        <end position="815"/>
    </location>
</feature>
<feature type="transmembrane region" description="Helical" evidence="2">
    <location>
        <begin position="538"/>
        <end position="556"/>
    </location>
</feature>
<dbReference type="InterPro" id="IPR010640">
    <property type="entry name" value="Low_temperature_requirement_A"/>
</dbReference>
<dbReference type="GeneID" id="85226834"/>
<dbReference type="InterPro" id="IPR057460">
    <property type="entry name" value="CAF17_C"/>
</dbReference>
<proteinExistence type="predicted"/>
<protein>
    <recommendedName>
        <fullName evidence="3">CAF17 C-terminal domain-containing protein</fullName>
    </recommendedName>
</protein>
<dbReference type="Pfam" id="PF25455">
    <property type="entry name" value="Beta-barrel_CAF17_C"/>
    <property type="match status" value="1"/>
</dbReference>
<dbReference type="NCBIfam" id="TIGR03317">
    <property type="entry name" value="ygfZ_signature"/>
    <property type="match status" value="1"/>
</dbReference>
<feature type="transmembrane region" description="Helical" evidence="2">
    <location>
        <begin position="568"/>
        <end position="593"/>
    </location>
</feature>
<dbReference type="AlphaFoldDB" id="A0AAF0JAU1"/>
<gene>
    <name evidence="4" type="ORF">MJAP1_003183</name>
</gene>
<evidence type="ECO:0000256" key="1">
    <source>
        <dbReference type="ARBA" id="ARBA00022946"/>
    </source>
</evidence>
<feature type="transmembrane region" description="Helical" evidence="2">
    <location>
        <begin position="614"/>
        <end position="635"/>
    </location>
</feature>
<evidence type="ECO:0000256" key="2">
    <source>
        <dbReference type="SAM" id="Phobius"/>
    </source>
</evidence>
<keyword evidence="5" id="KW-1185">Reference proteome</keyword>
<feature type="domain" description="CAF17 C-terminal" evidence="3">
    <location>
        <begin position="211"/>
        <end position="288"/>
    </location>
</feature>
<feature type="transmembrane region" description="Helical" evidence="2">
    <location>
        <begin position="504"/>
        <end position="526"/>
    </location>
</feature>
<organism evidence="4 5">
    <name type="scientific">Malassezia japonica</name>
    <dbReference type="NCBI Taxonomy" id="223818"/>
    <lineage>
        <taxon>Eukaryota</taxon>
        <taxon>Fungi</taxon>
        <taxon>Dikarya</taxon>
        <taxon>Basidiomycota</taxon>
        <taxon>Ustilaginomycotina</taxon>
        <taxon>Malasseziomycetes</taxon>
        <taxon>Malasseziales</taxon>
        <taxon>Malasseziaceae</taxon>
        <taxon>Malassezia</taxon>
    </lineage>
</organism>
<dbReference type="RefSeq" id="XP_060123094.1">
    <property type="nucleotide sequence ID" value="XM_060267111.1"/>
</dbReference>
<evidence type="ECO:0000313" key="4">
    <source>
        <dbReference type="EMBL" id="WFD40197.1"/>
    </source>
</evidence>
<reference evidence="4" key="1">
    <citation type="submission" date="2023-03" db="EMBL/GenBank/DDBJ databases">
        <title>Mating type loci evolution in Malassezia.</title>
        <authorList>
            <person name="Coelho M.A."/>
        </authorList>
    </citation>
    <scope>NUCLEOTIDE SEQUENCE</scope>
    <source>
        <strain evidence="4">CBS 9431</strain>
    </source>
</reference>
<keyword evidence="2" id="KW-1133">Transmembrane helix</keyword>
<sequence>MLIALEGRDTLKFLQGSVTNNVVTLEDAHKNGTPARDAFYTAFLTPQGRVIADSFLYLLPDTQEPSLLMEVDEKIASELLKFIRRFKLRSKVKITDVSSEWDVYQAWGPNAQGDLGDAALAFRDVRTPDMGWRVLARAGTEAPVSGTTVSFDEYTVHRMLNGVPEGADELVNGSSLPLESCIDYMHGVDFHKGCYIGQELTARTYFTGLVRKRVMPVALTNVGETAPEPFTIDTNWTAVPEHGTDVRLIAAEASNETENRQGRSRSAGKFIGGIHNIGLALLRMEQEEKTHQEENAPHLAVSVEVNPGETVAEGSHAIQVEDPNLETIWGPQEKPEGPEAIPNANDHTHVHLNAMFNMVHARTKKTEKAEKHQHLEEHGFDVPVTLAHLFKRPVVRQWLYKGNLYRETDERIPSRFELFFDLMFVGIAHILADGAAEEASGFNVLKFILEFFPAWIVWMDVRTFLNVSGTDDIKERLGLLGMNPVIYHDHITGDYWFDENYTRYLHAAIGFYLALRLFRILLRLYYGLILPKFRPAMWVNAFVCLLISGLYLPIMWIDDAVAVTGLMFAGMCAELFDSFIVLIILWIFNGIAFRKGGEALFIPAISQEHAIERTIQFVLVVVGEMIINSTYVARLTEQETYIGVNPMFGRSALAIGCSFMLIWLYYDADSSRTYQHALRRNWLTSHTFSLIHFPLSASLILAGASLAKLIEDRDGEEAASYLWYWSGSCFVALLCIATIGILHRNLDKHGSTRLPRSLRLFVRVVMGIIILFLPMMHSSTTDADGKKVSEDWNIVEFLGVNFAILTALVTFETFAKLGAVGRRYDDDNAALVRRAKLTTLARIDPAEQQRMREARAHLRSMGVVTYPPLMEGDAEKSDAEREPLRHLRLKRNLSWHPYDGLTLGEQGEEDVGMEGELGRLEMKELSEGQRWAFAT</sequence>
<evidence type="ECO:0000259" key="3">
    <source>
        <dbReference type="Pfam" id="PF25455"/>
    </source>
</evidence>
<dbReference type="InterPro" id="IPR027266">
    <property type="entry name" value="TrmE/GcvT-like"/>
</dbReference>
<name>A0AAF0JAU1_9BASI</name>
<dbReference type="Proteomes" id="UP001217754">
    <property type="component" value="Chromosome 6"/>
</dbReference>
<feature type="transmembrane region" description="Helical" evidence="2">
    <location>
        <begin position="722"/>
        <end position="746"/>
    </location>
</feature>
<accession>A0AAF0JAU1</accession>
<keyword evidence="2" id="KW-0472">Membrane</keyword>
<dbReference type="SUPFAM" id="SSF103025">
    <property type="entry name" value="Folate-binding domain"/>
    <property type="match status" value="1"/>
</dbReference>